<sequence length="73" mass="8059">FQGAAFQVHLGVEADFRAALKAHPGFEVEGLAELAGVLAAHGYPVTWSDEVPGQERFHTSDPFGNRLEFLRRH</sequence>
<proteinExistence type="predicted"/>
<keyword evidence="2" id="KW-1185">Reference proteome</keyword>
<dbReference type="EMBL" id="JAGSOG010000157">
    <property type="protein sequence ID" value="MBR7836712.1"/>
    <property type="molecule type" value="Genomic_DNA"/>
</dbReference>
<accession>A0A941ISR8</accession>
<dbReference type="Proteomes" id="UP000675781">
    <property type="component" value="Unassembled WGS sequence"/>
</dbReference>
<feature type="non-terminal residue" evidence="1">
    <location>
        <position position="1"/>
    </location>
</feature>
<dbReference type="SUPFAM" id="SSF54593">
    <property type="entry name" value="Glyoxalase/Bleomycin resistance protein/Dihydroxybiphenyl dioxygenase"/>
    <property type="match status" value="1"/>
</dbReference>
<dbReference type="AlphaFoldDB" id="A0A941ISR8"/>
<protein>
    <submittedName>
        <fullName evidence="1">Glyoxalase</fullName>
    </submittedName>
</protein>
<gene>
    <name evidence="1" type="ORF">KDL01_25755</name>
</gene>
<organism evidence="1 2">
    <name type="scientific">Actinospica durhamensis</name>
    <dbReference type="NCBI Taxonomy" id="1508375"/>
    <lineage>
        <taxon>Bacteria</taxon>
        <taxon>Bacillati</taxon>
        <taxon>Actinomycetota</taxon>
        <taxon>Actinomycetes</taxon>
        <taxon>Catenulisporales</taxon>
        <taxon>Actinospicaceae</taxon>
        <taxon>Actinospica</taxon>
    </lineage>
</organism>
<name>A0A941ISR8_9ACTN</name>
<comment type="caution">
    <text evidence="1">The sequence shown here is derived from an EMBL/GenBank/DDBJ whole genome shotgun (WGS) entry which is preliminary data.</text>
</comment>
<evidence type="ECO:0000313" key="1">
    <source>
        <dbReference type="EMBL" id="MBR7836712.1"/>
    </source>
</evidence>
<evidence type="ECO:0000313" key="2">
    <source>
        <dbReference type="Proteomes" id="UP000675781"/>
    </source>
</evidence>
<reference evidence="1" key="1">
    <citation type="submission" date="2021-04" db="EMBL/GenBank/DDBJ databases">
        <title>Genome based classification of Actinospica acidithermotolerans sp. nov., an actinobacterium isolated from an Indonesian hot spring.</title>
        <authorList>
            <person name="Kusuma A.B."/>
            <person name="Putra K.E."/>
            <person name="Nafisah S."/>
            <person name="Loh J."/>
            <person name="Nouioui I."/>
            <person name="Goodfellow M."/>
        </authorList>
    </citation>
    <scope>NUCLEOTIDE SEQUENCE</scope>
    <source>
        <strain evidence="1">CSCA 57</strain>
    </source>
</reference>
<dbReference type="InterPro" id="IPR029068">
    <property type="entry name" value="Glyas_Bleomycin-R_OHBP_Dase"/>
</dbReference>
<dbReference type="Gene3D" id="3.10.180.10">
    <property type="entry name" value="2,3-Dihydroxybiphenyl 1,2-Dioxygenase, domain 1"/>
    <property type="match status" value="1"/>
</dbReference>